<evidence type="ECO:0000259" key="7">
    <source>
        <dbReference type="PROSITE" id="PS00624"/>
    </source>
</evidence>
<comment type="similarity">
    <text evidence="1 5">Belongs to the GMC oxidoreductase family.</text>
</comment>
<dbReference type="GO" id="GO:0016614">
    <property type="term" value="F:oxidoreductase activity, acting on CH-OH group of donors"/>
    <property type="evidence" value="ECO:0007669"/>
    <property type="project" value="InterPro"/>
</dbReference>
<feature type="domain" description="Glucose-methanol-choline oxidoreductase N-terminal" evidence="6">
    <location>
        <begin position="113"/>
        <end position="136"/>
    </location>
</feature>
<name>A0A7H8QG71_TALRU</name>
<evidence type="ECO:0000256" key="3">
    <source>
        <dbReference type="PIRSR" id="PIRSR000137-1"/>
    </source>
</evidence>
<dbReference type="PROSITE" id="PS00623">
    <property type="entry name" value="GMC_OXRED_1"/>
    <property type="match status" value="1"/>
</dbReference>
<keyword evidence="5" id="KW-0285">Flavoprotein</keyword>
<evidence type="ECO:0000256" key="2">
    <source>
        <dbReference type="ARBA" id="ARBA00023180"/>
    </source>
</evidence>
<keyword evidence="9" id="KW-1185">Reference proteome</keyword>
<evidence type="ECO:0000256" key="5">
    <source>
        <dbReference type="RuleBase" id="RU003968"/>
    </source>
</evidence>
<dbReference type="InterPro" id="IPR007867">
    <property type="entry name" value="GMC_OxRtase_C"/>
</dbReference>
<sequence length="598" mass="63641">MLAVLGSTASSANSTRSNHTVEILDYDYIVIGGGTAGLVMASRLSGLARVAVIEAGGLYEVDNGNYSIVPGLAQSTPFLATTESYPADPKMDWGYLSVPQTDAAGRIIHYPQGKTLGGSSALNTMAYHRGTKGSYQRWADLVDDQSFTFSNLLHYFQKSTHFTPPDQEKRDMPNATVKYDANAFNNSLGGPLQISYANYVDTTATWMAVALQSLGLAESSLGFNSGILSGFGAWVTMTIDPTHATRSSSQTSYLNHAEKPHNLDVYAHTNATRIIVDPFVNTARAVEFVRPNGQVGIMIANKEVILSAGPFGSPHLLMLSGIGPAAALKEHGIHVVSDLPGVGQNLWDQILFPVETAVNTPSGAQLEENPETNAAALLEYYRNAAGPYSSPGAYIAFEKIPEQLRSNFSFEAQSALDWFPSDWPEVEYVGGSTVDTNGISQGVCTALLVAPVSRGNVTLASSNFLVQPTINMGWLSHTADREVAIAAIKRCREALASPDVASVVTGPEAVPGSSVQTDEEILAYVQTAATPIFHAVGTCAMGKRGDANAVVDVHGRVFGVGHLRVVDSSVFPISLPGHPQSSVYMLAEKIADDIKNGK</sequence>
<dbReference type="PANTHER" id="PTHR11552">
    <property type="entry name" value="GLUCOSE-METHANOL-CHOLINE GMC OXIDOREDUCTASE"/>
    <property type="match status" value="1"/>
</dbReference>
<dbReference type="Gene3D" id="3.50.50.60">
    <property type="entry name" value="FAD/NAD(P)-binding domain"/>
    <property type="match status" value="1"/>
</dbReference>
<dbReference type="SUPFAM" id="SSF51905">
    <property type="entry name" value="FAD/NAD(P)-binding domain"/>
    <property type="match status" value="1"/>
</dbReference>
<dbReference type="SUPFAM" id="SSF54373">
    <property type="entry name" value="FAD-linked reductases, C-terminal domain"/>
    <property type="match status" value="1"/>
</dbReference>
<dbReference type="PIRSF" id="PIRSF000137">
    <property type="entry name" value="Alcohol_oxidase"/>
    <property type="match status" value="1"/>
</dbReference>
<evidence type="ECO:0000313" key="9">
    <source>
        <dbReference type="Proteomes" id="UP000509510"/>
    </source>
</evidence>
<evidence type="ECO:0000256" key="4">
    <source>
        <dbReference type="PIRSR" id="PIRSR000137-2"/>
    </source>
</evidence>
<dbReference type="Gene3D" id="3.30.560.10">
    <property type="entry name" value="Glucose Oxidase, domain 3"/>
    <property type="match status" value="1"/>
</dbReference>
<feature type="active site" description="Proton acceptor" evidence="3">
    <location>
        <position position="578"/>
    </location>
</feature>
<dbReference type="GeneID" id="55987566"/>
<accession>A0A7H8QG71</accession>
<dbReference type="AlphaFoldDB" id="A0A7H8QG71"/>
<dbReference type="KEGG" id="trg:TRUGW13939_00049"/>
<dbReference type="InterPro" id="IPR012132">
    <property type="entry name" value="GMC_OxRdtase"/>
</dbReference>
<dbReference type="EMBL" id="CP055898">
    <property type="protein sequence ID" value="QKX52978.1"/>
    <property type="molecule type" value="Genomic_DNA"/>
</dbReference>
<dbReference type="GO" id="GO:0044550">
    <property type="term" value="P:secondary metabolite biosynthetic process"/>
    <property type="evidence" value="ECO:0007669"/>
    <property type="project" value="TreeGrafter"/>
</dbReference>
<dbReference type="InterPro" id="IPR036188">
    <property type="entry name" value="FAD/NAD-bd_sf"/>
</dbReference>
<keyword evidence="2" id="KW-0325">Glycoprotein</keyword>
<organism evidence="8 9">
    <name type="scientific">Talaromyces rugulosus</name>
    <name type="common">Penicillium rugulosum</name>
    <dbReference type="NCBI Taxonomy" id="121627"/>
    <lineage>
        <taxon>Eukaryota</taxon>
        <taxon>Fungi</taxon>
        <taxon>Dikarya</taxon>
        <taxon>Ascomycota</taxon>
        <taxon>Pezizomycotina</taxon>
        <taxon>Eurotiomycetes</taxon>
        <taxon>Eurotiomycetidae</taxon>
        <taxon>Eurotiales</taxon>
        <taxon>Trichocomaceae</taxon>
        <taxon>Talaromyces</taxon>
        <taxon>Talaromyces sect. Islandici</taxon>
    </lineage>
</organism>
<protein>
    <recommendedName>
        <fullName evidence="6 7">Glucose-methanol-choline oxidoreductase N-terminal domain-containing protein</fullName>
    </recommendedName>
</protein>
<gene>
    <name evidence="8" type="ORF">TRUGW13939_00049</name>
</gene>
<keyword evidence="4 5" id="KW-0274">FAD</keyword>
<dbReference type="Proteomes" id="UP000509510">
    <property type="component" value="Chromosome I"/>
</dbReference>
<dbReference type="Pfam" id="PF00732">
    <property type="entry name" value="GMC_oxred_N"/>
    <property type="match status" value="1"/>
</dbReference>
<feature type="active site" description="Proton donor" evidence="3">
    <location>
        <position position="534"/>
    </location>
</feature>
<evidence type="ECO:0000313" key="8">
    <source>
        <dbReference type="EMBL" id="QKX52978.1"/>
    </source>
</evidence>
<dbReference type="PANTHER" id="PTHR11552:SF138">
    <property type="entry name" value="DEHYDROGENASE PKFF-RELATED"/>
    <property type="match status" value="1"/>
</dbReference>
<feature type="binding site" evidence="4">
    <location>
        <begin position="579"/>
        <end position="580"/>
    </location>
    <ligand>
        <name>FAD</name>
        <dbReference type="ChEBI" id="CHEBI:57692"/>
    </ligand>
</feature>
<reference evidence="9" key="1">
    <citation type="submission" date="2020-06" db="EMBL/GenBank/DDBJ databases">
        <title>A chromosome-scale genome assembly of Talaromyces rugulosus W13939.</title>
        <authorList>
            <person name="Wang B."/>
            <person name="Guo L."/>
            <person name="Ye K."/>
            <person name="Wang L."/>
        </authorList>
    </citation>
    <scope>NUCLEOTIDE SEQUENCE [LARGE SCALE GENOMIC DNA]</scope>
    <source>
        <strain evidence="9">W13939</strain>
    </source>
</reference>
<dbReference type="Pfam" id="PF05199">
    <property type="entry name" value="GMC_oxred_C"/>
    <property type="match status" value="1"/>
</dbReference>
<dbReference type="RefSeq" id="XP_035339157.1">
    <property type="nucleotide sequence ID" value="XM_035483264.1"/>
</dbReference>
<evidence type="ECO:0000259" key="6">
    <source>
        <dbReference type="PROSITE" id="PS00623"/>
    </source>
</evidence>
<dbReference type="OrthoDB" id="269227at2759"/>
<proteinExistence type="inferred from homology"/>
<dbReference type="InterPro" id="IPR000172">
    <property type="entry name" value="GMC_OxRdtase_N"/>
</dbReference>
<dbReference type="GO" id="GO:0050660">
    <property type="term" value="F:flavin adenine dinucleotide binding"/>
    <property type="evidence" value="ECO:0007669"/>
    <property type="project" value="InterPro"/>
</dbReference>
<comment type="cofactor">
    <cofactor evidence="4">
        <name>FAD</name>
        <dbReference type="ChEBI" id="CHEBI:57692"/>
    </cofactor>
</comment>
<feature type="domain" description="Glucose-methanol-choline oxidoreductase N-terminal" evidence="7">
    <location>
        <begin position="309"/>
        <end position="323"/>
    </location>
</feature>
<dbReference type="PROSITE" id="PS00624">
    <property type="entry name" value="GMC_OXRED_2"/>
    <property type="match status" value="1"/>
</dbReference>
<evidence type="ECO:0000256" key="1">
    <source>
        <dbReference type="ARBA" id="ARBA00010790"/>
    </source>
</evidence>